<proteinExistence type="predicted"/>
<protein>
    <submittedName>
        <fullName evidence="2">Uncharacterized protein YjiS (DUF1127 family)</fullName>
    </submittedName>
</protein>
<sequence length="95" mass="10474">MTATLSHGAGQSARTLTPFLHRAWAGIADLALYLPRLRRNRAQLTRLHAMNDHELQDIGLTRLDVVSAGALPPSHDPTELLASIVRERGSRRCGR</sequence>
<accession>A0ABU0JI75</accession>
<dbReference type="Pfam" id="PF06568">
    <property type="entry name" value="YjiS-like"/>
    <property type="match status" value="1"/>
</dbReference>
<organism evidence="2 3">
    <name type="scientific">Labrys wisconsinensis</name>
    <dbReference type="NCBI Taxonomy" id="425677"/>
    <lineage>
        <taxon>Bacteria</taxon>
        <taxon>Pseudomonadati</taxon>
        <taxon>Pseudomonadota</taxon>
        <taxon>Alphaproteobacteria</taxon>
        <taxon>Hyphomicrobiales</taxon>
        <taxon>Xanthobacteraceae</taxon>
        <taxon>Labrys</taxon>
    </lineage>
</organism>
<gene>
    <name evidence="2" type="ORF">QO011_006147</name>
</gene>
<feature type="domain" description="YjiS-like" evidence="1">
    <location>
        <begin position="36"/>
        <end position="64"/>
    </location>
</feature>
<dbReference type="RefSeq" id="WP_307280947.1">
    <property type="nucleotide sequence ID" value="NZ_JAUSVX010000015.1"/>
</dbReference>
<reference evidence="2 3" key="1">
    <citation type="submission" date="2023-07" db="EMBL/GenBank/DDBJ databases">
        <title>Genomic Encyclopedia of Type Strains, Phase IV (KMG-IV): sequencing the most valuable type-strain genomes for metagenomic binning, comparative biology and taxonomic classification.</title>
        <authorList>
            <person name="Goeker M."/>
        </authorList>
    </citation>
    <scope>NUCLEOTIDE SEQUENCE [LARGE SCALE GENOMIC DNA]</scope>
    <source>
        <strain evidence="2 3">DSM 19619</strain>
    </source>
</reference>
<evidence type="ECO:0000313" key="2">
    <source>
        <dbReference type="EMBL" id="MDQ0473113.1"/>
    </source>
</evidence>
<comment type="caution">
    <text evidence="2">The sequence shown here is derived from an EMBL/GenBank/DDBJ whole genome shotgun (WGS) entry which is preliminary data.</text>
</comment>
<keyword evidence="3" id="KW-1185">Reference proteome</keyword>
<dbReference type="InterPro" id="IPR009506">
    <property type="entry name" value="YjiS-like"/>
</dbReference>
<name>A0ABU0JI75_9HYPH</name>
<evidence type="ECO:0000259" key="1">
    <source>
        <dbReference type="Pfam" id="PF06568"/>
    </source>
</evidence>
<dbReference type="Proteomes" id="UP001242480">
    <property type="component" value="Unassembled WGS sequence"/>
</dbReference>
<evidence type="ECO:0000313" key="3">
    <source>
        <dbReference type="Proteomes" id="UP001242480"/>
    </source>
</evidence>
<dbReference type="EMBL" id="JAUSVX010000015">
    <property type="protein sequence ID" value="MDQ0473113.1"/>
    <property type="molecule type" value="Genomic_DNA"/>
</dbReference>